<sequence length="892" mass="104187">MQEIYFNDWANAYSSKNTGLAKRFAEDFRRSLHLAKKKERGYTKIMSAVDSNYEGLRYKRTKDKDIIRIQLNEPLAPNESTKVFLTYTVKLPPDKFTSFGYDNKNGYYLKDWYLTPAIFDGEWQLYSNKNLEDLYTGLTNTTLNFTFPEGTYLASNFKSTQIVTTPQGQQTQLVGKNRKSCEIILSPEKKFITHVTDAISVTSDIEASRYDKISQGLSIFKITEFIADNLGKYPHDHLLVSEIDYAKSPLYGLNQLPSFIRPYEDKFQFEMKFFKTALRSILAESLYLNPRKEQWLNDAIANYLMIAYVEQHYPDQKLLGKLSKIWGIRSFNLAKMGFNEQYPFLYNLTARTNKDQPLTESNDSLIKFNQKVANKYKAGQGLSYLASYIGKDKVDSSIKTFYRFFKTQRTTTQDFKSILKRSSDVNIDWFFDTYVSTDRKIDFKIKEVEKLVDSLRVTIKNKEETDVPISLFGLKNDSVVSKYWFTGVDEISTFTIPRNGEEKLVLNYDQKIPEFNQRDNWKSLGGFLSGNKKLKFTFFRDSENPYYNQVFYVPIVNFNIYDGWTPGLRFYNKTLLQRPFVYDIAPAYSFREKALVGSGRISYIKYLSKSGLYVANYSLRGSTSHFNVNSRYSTVTPSISFGWRPKYLRSNNRQSLLFRYVNIFRDLDEGVIAAGDAPETPDYSVFNIRYRNVDNNILDYKSMLVDFQQADKFTKLSLELEYRKLFESNRQFNLRVYAGKFLRNKSDSDFFSFALDRPTDYLFDYGYLGRSEGSGIYSQQIIIAEGGFKSILDERYRFSNDWLATMNTSVNLWKWIEVYGDLGYVKNKNLPGKFVYDSGIRLNLVTDYFELYLPFYSNNGWEIAQPDYGEKIRFVVTVDLKTLVGLFTRDWF</sequence>
<reference evidence="1 2" key="1">
    <citation type="submission" date="2019-05" db="EMBL/GenBank/DDBJ databases">
        <title>Genome sequencing of F202Z8.</title>
        <authorList>
            <person name="Kwon Y.M."/>
        </authorList>
    </citation>
    <scope>NUCLEOTIDE SEQUENCE [LARGE SCALE GENOMIC DNA]</scope>
    <source>
        <strain evidence="1 2">F202Z8</strain>
    </source>
</reference>
<protein>
    <submittedName>
        <fullName evidence="1">M1 family metallopeptidase</fullName>
    </submittedName>
</protein>
<dbReference type="Proteomes" id="UP000310017">
    <property type="component" value="Chromosome"/>
</dbReference>
<evidence type="ECO:0000313" key="1">
    <source>
        <dbReference type="EMBL" id="QCX02327.1"/>
    </source>
</evidence>
<proteinExistence type="predicted"/>
<dbReference type="OrthoDB" id="9813075at2"/>
<dbReference type="SUPFAM" id="SSF55486">
    <property type="entry name" value="Metalloproteases ('zincins'), catalytic domain"/>
    <property type="match status" value="1"/>
</dbReference>
<name>A0A5B7SUX7_9FLAO</name>
<keyword evidence="2" id="KW-1185">Reference proteome</keyword>
<dbReference type="AlphaFoldDB" id="A0A5B7SUX7"/>
<accession>A0A5B7SUX7</accession>
<organism evidence="1 2">
    <name type="scientific">Aggregatimonas sangjinii</name>
    <dbReference type="NCBI Taxonomy" id="2583587"/>
    <lineage>
        <taxon>Bacteria</taxon>
        <taxon>Pseudomonadati</taxon>
        <taxon>Bacteroidota</taxon>
        <taxon>Flavobacteriia</taxon>
        <taxon>Flavobacteriales</taxon>
        <taxon>Flavobacteriaceae</taxon>
        <taxon>Aggregatimonas</taxon>
    </lineage>
</organism>
<dbReference type="InterPro" id="IPR027268">
    <property type="entry name" value="Peptidase_M4/M1_CTD_sf"/>
</dbReference>
<dbReference type="Gene3D" id="1.10.390.10">
    <property type="entry name" value="Neutral Protease Domain 2"/>
    <property type="match status" value="1"/>
</dbReference>
<gene>
    <name evidence="1" type="ORF">FGM00_07825</name>
</gene>
<dbReference type="EMBL" id="CP040710">
    <property type="protein sequence ID" value="QCX02327.1"/>
    <property type="molecule type" value="Genomic_DNA"/>
</dbReference>
<dbReference type="KEGG" id="asag:FGM00_07825"/>
<evidence type="ECO:0000313" key="2">
    <source>
        <dbReference type="Proteomes" id="UP000310017"/>
    </source>
</evidence>